<evidence type="ECO:0000256" key="3">
    <source>
        <dbReference type="SAM" id="SignalP"/>
    </source>
</evidence>
<dbReference type="AlphaFoldDB" id="A0A9P4GNP7"/>
<keyword evidence="3" id="KW-0732">Signal</keyword>
<feature type="transmembrane region" description="Helical" evidence="2">
    <location>
        <begin position="259"/>
        <end position="285"/>
    </location>
</feature>
<name>A0A9P4GNP7_9PLEO</name>
<feature type="compositionally biased region" description="Polar residues" evidence="1">
    <location>
        <begin position="208"/>
        <end position="226"/>
    </location>
</feature>
<evidence type="ECO:0000256" key="2">
    <source>
        <dbReference type="SAM" id="Phobius"/>
    </source>
</evidence>
<evidence type="ECO:0000256" key="1">
    <source>
        <dbReference type="SAM" id="MobiDB-lite"/>
    </source>
</evidence>
<gene>
    <name evidence="4" type="ORF">K460DRAFT_330544</name>
</gene>
<dbReference type="OrthoDB" id="3795566at2759"/>
<feature type="region of interest" description="Disordered" evidence="1">
    <location>
        <begin position="208"/>
        <end position="241"/>
    </location>
</feature>
<sequence length="530" mass="57878">MAPRLALSACLFGIATAQAATSAFWTYTSRFADQVSPSPYTRYNGAVTTYMSTMHRTVKSTVTPTATPTSTSTYYQSYNNVQGVYMYYATGAVAESDLMPERTYDYSATTMSTPSATTSTYIYFSMPVIMTAPASCPTPFTITTTASISVPSEVTGQVTPTSIKDGTTSTGIYGNVYYIQTWYLSDGAAPFKTTADYYYRSYVASCSTPPTEYTGRTRTAPSTTYTGSPRSGGSGNNGSTRSSRNRYCYYSSYYCGTPLVIWIIVIASVIPSLFLLGFLESWFWFRRLMLGKSAMRFGTICWVIISLWVLCFTRMQDRRSPEDRKVLAEKWKTMSSGAAFKAWWKWGFRHAYPVEHLGQFSRQTVGIVPAGQPLHPAMAQAPFGFPPGGPGQPGQVFYYGPPPPGWVQAPNGGFVPPQGYTFPPPDQAAGYYGDVMKDGSVVNSPPGPPQQPAYPMPPQAPQPVYTQPNVAQTPAVSPLPHASLPPLPPRPQAPVSPVSEVSSLQKPQALNNPPNPLPLKNDPNDRSLYE</sequence>
<feature type="compositionally biased region" description="Pro residues" evidence="1">
    <location>
        <begin position="445"/>
        <end position="461"/>
    </location>
</feature>
<feature type="signal peptide" evidence="3">
    <location>
        <begin position="1"/>
        <end position="19"/>
    </location>
</feature>
<feature type="transmembrane region" description="Helical" evidence="2">
    <location>
        <begin position="297"/>
        <end position="315"/>
    </location>
</feature>
<feature type="region of interest" description="Disordered" evidence="1">
    <location>
        <begin position="425"/>
        <end position="530"/>
    </location>
</feature>
<reference evidence="4" key="1">
    <citation type="submission" date="2020-01" db="EMBL/GenBank/DDBJ databases">
        <authorList>
            <consortium name="DOE Joint Genome Institute"/>
            <person name="Haridas S."/>
            <person name="Albert R."/>
            <person name="Binder M."/>
            <person name="Bloem J."/>
            <person name="Labutti K."/>
            <person name="Salamov A."/>
            <person name="Andreopoulos B."/>
            <person name="Baker S.E."/>
            <person name="Barry K."/>
            <person name="Bills G."/>
            <person name="Bluhm B.H."/>
            <person name="Cannon C."/>
            <person name="Castanera R."/>
            <person name="Culley D.E."/>
            <person name="Daum C."/>
            <person name="Ezra D."/>
            <person name="Gonzalez J.B."/>
            <person name="Henrissat B."/>
            <person name="Kuo A."/>
            <person name="Liang C."/>
            <person name="Lipzen A."/>
            <person name="Lutzoni F."/>
            <person name="Magnuson J."/>
            <person name="Mondo S."/>
            <person name="Nolan M."/>
            <person name="Ohm R."/>
            <person name="Pangilinan J."/>
            <person name="Park H.-J."/>
            <person name="Ramirez L."/>
            <person name="Alfaro M."/>
            <person name="Sun H."/>
            <person name="Tritt A."/>
            <person name="Yoshinaga Y."/>
            <person name="Zwiers L.-H."/>
            <person name="Turgeon B.G."/>
            <person name="Goodwin S.B."/>
            <person name="Spatafora J.W."/>
            <person name="Crous P.W."/>
            <person name="Grigoriev I.V."/>
        </authorList>
    </citation>
    <scope>NUCLEOTIDE SEQUENCE</scope>
    <source>
        <strain evidence="4">CBS 394.84</strain>
    </source>
</reference>
<dbReference type="RefSeq" id="XP_040791580.1">
    <property type="nucleotide sequence ID" value="XM_040930778.1"/>
</dbReference>
<proteinExistence type="predicted"/>
<keyword evidence="2" id="KW-1133">Transmembrane helix</keyword>
<keyword evidence="5" id="KW-1185">Reference proteome</keyword>
<dbReference type="GeneID" id="63848030"/>
<accession>A0A9P4GNP7</accession>
<feature type="compositionally biased region" description="Low complexity" evidence="1">
    <location>
        <begin position="495"/>
        <end position="512"/>
    </location>
</feature>
<dbReference type="Proteomes" id="UP000800039">
    <property type="component" value="Unassembled WGS sequence"/>
</dbReference>
<evidence type="ECO:0000313" key="4">
    <source>
        <dbReference type="EMBL" id="KAF1849017.1"/>
    </source>
</evidence>
<comment type="caution">
    <text evidence="4">The sequence shown here is derived from an EMBL/GenBank/DDBJ whole genome shotgun (WGS) entry which is preliminary data.</text>
</comment>
<evidence type="ECO:0000313" key="5">
    <source>
        <dbReference type="Proteomes" id="UP000800039"/>
    </source>
</evidence>
<organism evidence="4 5">
    <name type="scientific">Cucurbitaria berberidis CBS 394.84</name>
    <dbReference type="NCBI Taxonomy" id="1168544"/>
    <lineage>
        <taxon>Eukaryota</taxon>
        <taxon>Fungi</taxon>
        <taxon>Dikarya</taxon>
        <taxon>Ascomycota</taxon>
        <taxon>Pezizomycotina</taxon>
        <taxon>Dothideomycetes</taxon>
        <taxon>Pleosporomycetidae</taxon>
        <taxon>Pleosporales</taxon>
        <taxon>Pleosporineae</taxon>
        <taxon>Cucurbitariaceae</taxon>
        <taxon>Cucurbitaria</taxon>
    </lineage>
</organism>
<dbReference type="EMBL" id="ML976615">
    <property type="protein sequence ID" value="KAF1849017.1"/>
    <property type="molecule type" value="Genomic_DNA"/>
</dbReference>
<feature type="chain" id="PRO_5040135871" evidence="3">
    <location>
        <begin position="20"/>
        <end position="530"/>
    </location>
</feature>
<keyword evidence="2" id="KW-0472">Membrane</keyword>
<keyword evidence="2" id="KW-0812">Transmembrane</keyword>
<protein>
    <submittedName>
        <fullName evidence="4">Uncharacterized protein</fullName>
    </submittedName>
</protein>
<feature type="compositionally biased region" description="Pro residues" evidence="1">
    <location>
        <begin position="483"/>
        <end position="494"/>
    </location>
</feature>